<keyword evidence="1" id="KW-0812">Transmembrane</keyword>
<comment type="caution">
    <text evidence="2">The sequence shown here is derived from an EMBL/GenBank/DDBJ whole genome shotgun (WGS) entry which is preliminary data.</text>
</comment>
<evidence type="ECO:0000313" key="2">
    <source>
        <dbReference type="EMBL" id="MWZ39168.1"/>
    </source>
</evidence>
<gene>
    <name evidence="2" type="ORF">FNC33_01180</name>
</gene>
<feature type="transmembrane region" description="Helical" evidence="1">
    <location>
        <begin position="12"/>
        <end position="38"/>
    </location>
</feature>
<dbReference type="Proteomes" id="UP000469081">
    <property type="component" value="Unassembled WGS sequence"/>
</dbReference>
<keyword evidence="1" id="KW-0472">Membrane</keyword>
<keyword evidence="1" id="KW-1133">Transmembrane helix</keyword>
<protein>
    <submittedName>
        <fullName evidence="2">Uncharacterized protein</fullName>
    </submittedName>
</protein>
<evidence type="ECO:0000256" key="1">
    <source>
        <dbReference type="SAM" id="Phobius"/>
    </source>
</evidence>
<name>A0A6I4RQL2_FRATU</name>
<dbReference type="AlphaFoldDB" id="A0A6I4RQL2"/>
<evidence type="ECO:0000313" key="3">
    <source>
        <dbReference type="Proteomes" id="UP000469081"/>
    </source>
</evidence>
<dbReference type="RefSeq" id="WP_003039073.1">
    <property type="nucleotide sequence ID" value="NZ_VJEZ01000001.1"/>
</dbReference>
<dbReference type="EMBL" id="VJEZ01000001">
    <property type="protein sequence ID" value="MWZ39168.1"/>
    <property type="molecule type" value="Genomic_DNA"/>
</dbReference>
<proteinExistence type="predicted"/>
<reference evidence="2 3" key="1">
    <citation type="submission" date="2019-06" db="EMBL/GenBank/DDBJ databases">
        <title>Phylogeography and genetic diversity of Francisella tularensis subsp. holarctica in France (1947-2018).</title>
        <authorList>
            <person name="Kevin M."/>
            <person name="Madani N."/>
            <person name="Maurin M."/>
        </authorList>
    </citation>
    <scope>NUCLEOTIDE SEQUENCE [LARGE SCALE GENOMIC DNA]</scope>
    <source>
        <strain evidence="2 3">ATCC 15482</strain>
    </source>
</reference>
<accession>A0A6I4RQL2</accession>
<sequence length="232" mass="26845">MIIQITQPQSFSWISVLVTFLTSVISASLGACASYFFLNIKDKKDKEHKEKVTLRIIKEKLEITKSIITNFKDNIKYIENIDKNNVINTFKNEHQNDIEADSDNQNADIIKKLLNFYITRVIPLSKEHIILESYYEKLDINNITKILKLFVTYNELISSLNESIINRNCTIYGNTNDVNQSSENIKKCIGDDTYLSVFIFTLFESSKAVHNNINNLLEVIPKLEEKINELLK</sequence>
<organism evidence="2 3">
    <name type="scientific">Francisella tularensis</name>
    <dbReference type="NCBI Taxonomy" id="263"/>
    <lineage>
        <taxon>Bacteria</taxon>
        <taxon>Pseudomonadati</taxon>
        <taxon>Pseudomonadota</taxon>
        <taxon>Gammaproteobacteria</taxon>
        <taxon>Thiotrichales</taxon>
        <taxon>Francisellaceae</taxon>
        <taxon>Francisella</taxon>
    </lineage>
</organism>